<dbReference type="Gramene" id="KXG35236">
    <property type="protein sequence ID" value="KXG35236"/>
    <property type="gene ID" value="SORBI_3002G148300"/>
</dbReference>
<sequence>MARAKRAMHARRQLRDAAGKFATGMEPGGGGQGSSMDGMQPGGGGGHGYSAHGDGSKRSSSPPGGYRSGQGPSAPRCPKCLKMEKRFLKLEKQIKKLKLRQFYLGKKVWVHGSKLYDL</sequence>
<proteinExistence type="predicted"/>
<dbReference type="Proteomes" id="UP000000768">
    <property type="component" value="Chromosome 2"/>
</dbReference>
<feature type="region of interest" description="Disordered" evidence="1">
    <location>
        <begin position="1"/>
        <end position="78"/>
    </location>
</feature>
<dbReference type="AlphaFoldDB" id="A0A1B6QBE6"/>
<evidence type="ECO:0000313" key="2">
    <source>
        <dbReference type="EMBL" id="KXG35236.1"/>
    </source>
</evidence>
<reference evidence="2 3" key="1">
    <citation type="journal article" date="2009" name="Nature">
        <title>The Sorghum bicolor genome and the diversification of grasses.</title>
        <authorList>
            <person name="Paterson A.H."/>
            <person name="Bowers J.E."/>
            <person name="Bruggmann R."/>
            <person name="Dubchak I."/>
            <person name="Grimwood J."/>
            <person name="Gundlach H."/>
            <person name="Haberer G."/>
            <person name="Hellsten U."/>
            <person name="Mitros T."/>
            <person name="Poliakov A."/>
            <person name="Schmutz J."/>
            <person name="Spannagl M."/>
            <person name="Tang H."/>
            <person name="Wang X."/>
            <person name="Wicker T."/>
            <person name="Bharti A.K."/>
            <person name="Chapman J."/>
            <person name="Feltus F.A."/>
            <person name="Gowik U."/>
            <person name="Grigoriev I.V."/>
            <person name="Lyons E."/>
            <person name="Maher C.A."/>
            <person name="Martis M."/>
            <person name="Narechania A."/>
            <person name="Otillar R.P."/>
            <person name="Penning B.W."/>
            <person name="Salamov A.A."/>
            <person name="Wang Y."/>
            <person name="Zhang L."/>
            <person name="Carpita N.C."/>
            <person name="Freeling M."/>
            <person name="Gingle A.R."/>
            <person name="Hash C.T."/>
            <person name="Keller B."/>
            <person name="Klein P."/>
            <person name="Kresovich S."/>
            <person name="McCann M.C."/>
            <person name="Ming R."/>
            <person name="Peterson D.G."/>
            <person name="Mehboob-ur-Rahman"/>
            <person name="Ware D."/>
            <person name="Westhoff P."/>
            <person name="Mayer K.F."/>
            <person name="Messing J."/>
            <person name="Rokhsar D.S."/>
        </authorList>
    </citation>
    <scope>NUCLEOTIDE SEQUENCE [LARGE SCALE GENOMIC DNA]</scope>
    <source>
        <strain evidence="3">cv. BTx623</strain>
    </source>
</reference>
<gene>
    <name evidence="2" type="ORF">SORBI_3002G148300</name>
</gene>
<keyword evidence="3" id="KW-1185">Reference proteome</keyword>
<feature type="compositionally biased region" description="Basic residues" evidence="1">
    <location>
        <begin position="1"/>
        <end position="12"/>
    </location>
</feature>
<evidence type="ECO:0000256" key="1">
    <source>
        <dbReference type="SAM" id="MobiDB-lite"/>
    </source>
</evidence>
<accession>A0A1B6QBE6</accession>
<organism evidence="2 3">
    <name type="scientific">Sorghum bicolor</name>
    <name type="common">Sorghum</name>
    <name type="synonym">Sorghum vulgare</name>
    <dbReference type="NCBI Taxonomy" id="4558"/>
    <lineage>
        <taxon>Eukaryota</taxon>
        <taxon>Viridiplantae</taxon>
        <taxon>Streptophyta</taxon>
        <taxon>Embryophyta</taxon>
        <taxon>Tracheophyta</taxon>
        <taxon>Spermatophyta</taxon>
        <taxon>Magnoliopsida</taxon>
        <taxon>Liliopsida</taxon>
        <taxon>Poales</taxon>
        <taxon>Poaceae</taxon>
        <taxon>PACMAD clade</taxon>
        <taxon>Panicoideae</taxon>
        <taxon>Andropogonodae</taxon>
        <taxon>Andropogoneae</taxon>
        <taxon>Sorghinae</taxon>
        <taxon>Sorghum</taxon>
    </lineage>
</organism>
<dbReference type="EMBL" id="CM000761">
    <property type="protein sequence ID" value="KXG35236.1"/>
    <property type="molecule type" value="Genomic_DNA"/>
</dbReference>
<evidence type="ECO:0000313" key="3">
    <source>
        <dbReference type="Proteomes" id="UP000000768"/>
    </source>
</evidence>
<name>A0A1B6QBE6_SORBI</name>
<protein>
    <submittedName>
        <fullName evidence="2">Uncharacterized protein</fullName>
    </submittedName>
</protein>
<feature type="compositionally biased region" description="Low complexity" evidence="1">
    <location>
        <begin position="49"/>
        <end position="73"/>
    </location>
</feature>
<reference evidence="3" key="2">
    <citation type="journal article" date="2018" name="Plant J.">
        <title>The Sorghum bicolor reference genome: improved assembly, gene annotations, a transcriptome atlas, and signatures of genome organization.</title>
        <authorList>
            <person name="McCormick R.F."/>
            <person name="Truong S.K."/>
            <person name="Sreedasyam A."/>
            <person name="Jenkins J."/>
            <person name="Shu S."/>
            <person name="Sims D."/>
            <person name="Kennedy M."/>
            <person name="Amirebrahimi M."/>
            <person name="Weers B.D."/>
            <person name="McKinley B."/>
            <person name="Mattison A."/>
            <person name="Morishige D.T."/>
            <person name="Grimwood J."/>
            <person name="Schmutz J."/>
            <person name="Mullet J.E."/>
        </authorList>
    </citation>
    <scope>NUCLEOTIDE SEQUENCE [LARGE SCALE GENOMIC DNA]</scope>
    <source>
        <strain evidence="3">cv. BTx623</strain>
    </source>
</reference>
<dbReference type="InParanoid" id="A0A1B6QBE6"/>